<dbReference type="AlphaFoldDB" id="N1MG52"/>
<reference evidence="2" key="2">
    <citation type="submission" date="2013-04" db="EMBL/GenBank/DDBJ databases">
        <title>Bisphenol A degrading Sphingobium sp. strain BiD32.</title>
        <authorList>
            <person name="Nielsen J.L."/>
            <person name="Zhou N.A."/>
            <person name="Kjeldal H."/>
        </authorList>
    </citation>
    <scope>NUCLEOTIDE SEQUENCE [LARGE SCALE GENOMIC DNA]</scope>
    <source>
        <strain evidence="2">BiD32</strain>
    </source>
</reference>
<dbReference type="Proteomes" id="UP000013201">
    <property type="component" value="Unassembled WGS sequence"/>
</dbReference>
<keyword evidence="2" id="KW-1185">Reference proteome</keyword>
<sequence length="37" mass="3713">MALAETVTFTASADAALSLLQTGVNACLLGGLKQSVF</sequence>
<evidence type="ECO:0000313" key="1">
    <source>
        <dbReference type="EMBL" id="CCW15729.1"/>
    </source>
</evidence>
<dbReference type="EMBL" id="CAVK010000004">
    <property type="protein sequence ID" value="CCW15729.1"/>
    <property type="molecule type" value="Genomic_DNA"/>
</dbReference>
<protein>
    <submittedName>
        <fullName evidence="1">Uncharacterized protein</fullName>
    </submittedName>
</protein>
<comment type="caution">
    <text evidence="1">The sequence shown here is derived from an EMBL/GenBank/DDBJ whole genome shotgun (WGS) entry which is preliminary data.</text>
</comment>
<name>N1MG52_9SPHN</name>
<reference evidence="1 2" key="1">
    <citation type="submission" date="2013-03" db="EMBL/GenBank/DDBJ databases">
        <authorList>
            <person name="Le V."/>
        </authorList>
    </citation>
    <scope>NUCLEOTIDE SEQUENCE [LARGE SCALE GENOMIC DNA]</scope>
    <source>
        <strain evidence="1 2">BiD32</strain>
    </source>
</reference>
<accession>N1MG52</accession>
<proteinExistence type="predicted"/>
<evidence type="ECO:0000313" key="2">
    <source>
        <dbReference type="Proteomes" id="UP000013201"/>
    </source>
</evidence>
<organism evidence="1 2">
    <name type="scientific">Sphingobium indicum BiD32</name>
    <dbReference type="NCBI Taxonomy" id="1301087"/>
    <lineage>
        <taxon>Bacteria</taxon>
        <taxon>Pseudomonadati</taxon>
        <taxon>Pseudomonadota</taxon>
        <taxon>Alphaproteobacteria</taxon>
        <taxon>Sphingomonadales</taxon>
        <taxon>Sphingomonadaceae</taxon>
        <taxon>Sphingobium</taxon>
    </lineage>
</organism>
<gene>
    <name evidence="1" type="ORF">EBBID32_570</name>
</gene>